<dbReference type="InterPro" id="IPR023917">
    <property type="entry name" value="Bifunctiontional_GlmU_bac-type"/>
</dbReference>
<dbReference type="InterPro" id="IPR050065">
    <property type="entry name" value="GlmU-like"/>
</dbReference>
<organism evidence="5">
    <name type="scientific">Ignavibacterium album</name>
    <dbReference type="NCBI Taxonomy" id="591197"/>
    <lineage>
        <taxon>Bacteria</taxon>
        <taxon>Pseudomonadati</taxon>
        <taxon>Ignavibacteriota</taxon>
        <taxon>Ignavibacteria</taxon>
        <taxon>Ignavibacteriales</taxon>
        <taxon>Ignavibacteriaceae</taxon>
        <taxon>Ignavibacterium</taxon>
    </lineage>
</organism>
<dbReference type="PANTHER" id="PTHR43584:SF9">
    <property type="entry name" value="TRANSFERASE HEXAPEPTIDE REPEAT CONTAINING PROTEIN"/>
    <property type="match status" value="1"/>
</dbReference>
<keyword evidence="4" id="KW-0012">Acyltransferase</keyword>
<dbReference type="Pfam" id="PF13562">
    <property type="entry name" value="NTP_transf_4"/>
    <property type="match status" value="1"/>
</dbReference>
<dbReference type="InterPro" id="IPR001451">
    <property type="entry name" value="Hexapep"/>
</dbReference>
<keyword evidence="3 5" id="KW-0808">Transferase</keyword>
<dbReference type="SUPFAM" id="SSF51161">
    <property type="entry name" value="Trimeric LpxA-like enzymes"/>
    <property type="match status" value="1"/>
</dbReference>
<dbReference type="Pfam" id="PF00132">
    <property type="entry name" value="Hexapep"/>
    <property type="match status" value="1"/>
</dbReference>
<protein>
    <submittedName>
        <fullName evidence="5">Transferase</fullName>
    </submittedName>
</protein>
<gene>
    <name evidence="5" type="ORF">ENS56_08830</name>
</gene>
<proteinExistence type="inferred from homology"/>
<name>A0A832DNX2_9BACT</name>
<evidence type="ECO:0000256" key="2">
    <source>
        <dbReference type="ARBA" id="ARBA00007947"/>
    </source>
</evidence>
<comment type="caution">
    <text evidence="5">The sequence shown here is derived from an EMBL/GenBank/DDBJ whole genome shotgun (WGS) entry which is preliminary data.</text>
</comment>
<dbReference type="GO" id="GO:0016779">
    <property type="term" value="F:nucleotidyltransferase activity"/>
    <property type="evidence" value="ECO:0007669"/>
    <property type="project" value="UniProtKB-ARBA"/>
</dbReference>
<accession>A0A832DNX2</accession>
<evidence type="ECO:0000313" key="5">
    <source>
        <dbReference type="EMBL" id="HGT48127.1"/>
    </source>
</evidence>
<comment type="similarity">
    <text evidence="1">In the C-terminal section; belongs to the transferase hexapeptide repeat family.</text>
</comment>
<dbReference type="InterPro" id="IPR011004">
    <property type="entry name" value="Trimer_LpxA-like_sf"/>
</dbReference>
<dbReference type="PANTHER" id="PTHR43584">
    <property type="entry name" value="NUCLEOTIDYL TRANSFERASE"/>
    <property type="match status" value="1"/>
</dbReference>
<dbReference type="CDD" id="cd05635">
    <property type="entry name" value="LbH_unknown"/>
    <property type="match status" value="1"/>
</dbReference>
<dbReference type="NCBIfam" id="TIGR03991">
    <property type="entry name" value="alt_bact_glmU"/>
    <property type="match status" value="1"/>
</dbReference>
<evidence type="ECO:0000256" key="1">
    <source>
        <dbReference type="ARBA" id="ARBA00007707"/>
    </source>
</evidence>
<comment type="similarity">
    <text evidence="2">In the N-terminal section; belongs to the N-acetylglucosamine-1-phosphate uridyltransferase family.</text>
</comment>
<dbReference type="GO" id="GO:0016746">
    <property type="term" value="F:acyltransferase activity"/>
    <property type="evidence" value="ECO:0007669"/>
    <property type="project" value="UniProtKB-KW"/>
</dbReference>
<dbReference type="Gene3D" id="2.160.10.10">
    <property type="entry name" value="Hexapeptide repeat proteins"/>
    <property type="match status" value="1"/>
</dbReference>
<evidence type="ECO:0000256" key="4">
    <source>
        <dbReference type="ARBA" id="ARBA00023315"/>
    </source>
</evidence>
<reference evidence="5" key="1">
    <citation type="journal article" date="2020" name="mSystems">
        <title>Genome- and Community-Level Interaction Insights into Carbon Utilization and Element Cycling Functions of Hydrothermarchaeota in Hydrothermal Sediment.</title>
        <authorList>
            <person name="Zhou Z."/>
            <person name="Liu Y."/>
            <person name="Xu W."/>
            <person name="Pan J."/>
            <person name="Luo Z.H."/>
            <person name="Li M."/>
        </authorList>
    </citation>
    <scope>NUCLEOTIDE SEQUENCE [LARGE SCALE GENOMIC DNA]</scope>
    <source>
        <strain evidence="5">SpSt-500</strain>
    </source>
</reference>
<dbReference type="AlphaFoldDB" id="A0A832DNX2"/>
<dbReference type="EMBL" id="DSVI01000010">
    <property type="protein sequence ID" value="HGT48127.1"/>
    <property type="molecule type" value="Genomic_DNA"/>
</dbReference>
<sequence>MQICIFEDLEFSNLEPLVFNRPVYDLLCGTSTLKEKIIRSYGNVSFSLHTRPYLKALVELQNPGVAVNKIDDDYCLFLNGRIIAPKNLSEVLPLIETEDKVFVNEETVVAAYLSGERLKKRKSFLNDLFSISDFEGVPIKIIDIKCAKYVWDLMNINGKMIKEEADYFINENRNNYVSILHPSVHTINPENIFIGKNANVKPGVVLDSSNGPIIIEEDVEIFPNAVIEGPCYIGKGSKIKSCATIYENVSVGKVCKIGGEVEQSVFMPYSNKQHSGFIGHAYIGSWVNLGADTNNSDLKNNYSPVKATIGGDEIETGLQFLGLMMGDHSKSAINTMFNTGTVVGFSCNIFGSGFPDKYIPSFSWGGAEKMITYDLKKSMETAKVVMARRKVEFTKADEEIFKTVFELTSNERQKRGI</sequence>
<evidence type="ECO:0000256" key="3">
    <source>
        <dbReference type="ARBA" id="ARBA00022679"/>
    </source>
</evidence>